<protein>
    <submittedName>
        <fullName evidence="2">Uncharacterized protein</fullName>
    </submittedName>
</protein>
<gene>
    <name evidence="2" type="ORF">LCGC14_1317030</name>
</gene>
<dbReference type="EMBL" id="LAZR01007823">
    <property type="protein sequence ID" value="KKM82686.1"/>
    <property type="molecule type" value="Genomic_DNA"/>
</dbReference>
<proteinExistence type="predicted"/>
<comment type="caution">
    <text evidence="2">The sequence shown here is derived from an EMBL/GenBank/DDBJ whole genome shotgun (WGS) entry which is preliminary data.</text>
</comment>
<reference evidence="2" key="1">
    <citation type="journal article" date="2015" name="Nature">
        <title>Complex archaea that bridge the gap between prokaryotes and eukaryotes.</title>
        <authorList>
            <person name="Spang A."/>
            <person name="Saw J.H."/>
            <person name="Jorgensen S.L."/>
            <person name="Zaremba-Niedzwiedzka K."/>
            <person name="Martijn J."/>
            <person name="Lind A.E."/>
            <person name="van Eijk R."/>
            <person name="Schleper C."/>
            <person name="Guy L."/>
            <person name="Ettema T.J."/>
        </authorList>
    </citation>
    <scope>NUCLEOTIDE SEQUENCE</scope>
</reference>
<name>A0A0F9L5X7_9ZZZZ</name>
<dbReference type="AlphaFoldDB" id="A0A0F9L5X7"/>
<sequence>MGTWCTEGVKRTKLEYQRIESTKRRRITIAHQAERIEQLQAEFIRLNIIIDNRAEDLEIKAKYEQLQAENKQLKQDLSDSEDNAHELQGCYDEMLPLCKQAKQLQAKIDELKKALEKYSVHKDDCNLMLNEHLSVCDSKCTCGFDQALQNTNTDGATGGGRDVPLKENKE</sequence>
<keyword evidence="1" id="KW-0175">Coiled coil</keyword>
<feature type="coiled-coil region" evidence="1">
    <location>
        <begin position="56"/>
        <end position="121"/>
    </location>
</feature>
<accession>A0A0F9L5X7</accession>
<evidence type="ECO:0000256" key="1">
    <source>
        <dbReference type="SAM" id="Coils"/>
    </source>
</evidence>
<evidence type="ECO:0000313" key="2">
    <source>
        <dbReference type="EMBL" id="KKM82686.1"/>
    </source>
</evidence>
<organism evidence="2">
    <name type="scientific">marine sediment metagenome</name>
    <dbReference type="NCBI Taxonomy" id="412755"/>
    <lineage>
        <taxon>unclassified sequences</taxon>
        <taxon>metagenomes</taxon>
        <taxon>ecological metagenomes</taxon>
    </lineage>
</organism>